<sequence>MAHQTAGFEQLVQETIEEWKVPGLSIAKCTEDTLFDLASTSKSTTSAAIACLIDDEAYPDVQWTTPVSKLLPDDFVLADPEYTKNVTIEDILSHRTGLPGHDDSYLGVRAEHPDDAKSMTRNLRNLPLSKPLRTTYQYSNIMYTVATHLVETLSGKSYAEFLRIKLWEPLGMSNTYHDLPGISDATAKQRLATGYRWDKKNEEYIEIPSFPQPEGQGAGSIFSSAADYAKWIRALLKCKAPFSAEAHKNLITPRTIVPLEEPWVIPYYSHSLYALGLIVETYRGRTVVGHDGDVNGFKAVVRYMPEFDWGIVILGNSDGAFGAEQILLHMLMDHVVNVPEEERLDWTKFWREWGEREEAEAEEDEDEDDVQFQTLENPEVLGVPIHSLAGKYYNAGYKGLVLEMKEGKLVADCNDRCWPFVLTFSHLPGGNFAVKSESVWGGDTKMMKAEFRIEEGRKVESVGVNFVEEIQGHLTWFDKVT</sequence>
<dbReference type="GeneID" id="63846205"/>
<keyword evidence="4" id="KW-1185">Reference proteome</keyword>
<dbReference type="InterPro" id="IPR001466">
    <property type="entry name" value="Beta-lactam-related"/>
</dbReference>
<comment type="caution">
    <text evidence="3">The sequence shown here is derived from an EMBL/GenBank/DDBJ whole genome shotgun (WGS) entry which is preliminary data.</text>
</comment>
<dbReference type="Gene3D" id="3.40.710.10">
    <property type="entry name" value="DD-peptidase/beta-lactamase superfamily"/>
    <property type="match status" value="1"/>
</dbReference>
<comment type="similarity">
    <text evidence="1">Belongs to the peptidase S12 family.</text>
</comment>
<feature type="domain" description="Beta-lactamase-related" evidence="2">
    <location>
        <begin position="28"/>
        <end position="320"/>
    </location>
</feature>
<evidence type="ECO:0000313" key="3">
    <source>
        <dbReference type="EMBL" id="KAF1844311.1"/>
    </source>
</evidence>
<dbReference type="InterPro" id="IPR050491">
    <property type="entry name" value="AmpC-like"/>
</dbReference>
<name>A0A9P4L6T7_9PLEO</name>
<dbReference type="AlphaFoldDB" id="A0A9P4L6T7"/>
<evidence type="ECO:0000313" key="4">
    <source>
        <dbReference type="Proteomes" id="UP000800039"/>
    </source>
</evidence>
<dbReference type="SUPFAM" id="SSF56601">
    <property type="entry name" value="beta-lactamase/transpeptidase-like"/>
    <property type="match status" value="1"/>
</dbReference>
<organism evidence="3 4">
    <name type="scientific">Cucurbitaria berberidis CBS 394.84</name>
    <dbReference type="NCBI Taxonomy" id="1168544"/>
    <lineage>
        <taxon>Eukaryota</taxon>
        <taxon>Fungi</taxon>
        <taxon>Dikarya</taxon>
        <taxon>Ascomycota</taxon>
        <taxon>Pezizomycotina</taxon>
        <taxon>Dothideomycetes</taxon>
        <taxon>Pleosporomycetidae</taxon>
        <taxon>Pleosporales</taxon>
        <taxon>Pleosporineae</taxon>
        <taxon>Cucurbitariaceae</taxon>
        <taxon>Cucurbitaria</taxon>
    </lineage>
</organism>
<evidence type="ECO:0000259" key="2">
    <source>
        <dbReference type="Pfam" id="PF00144"/>
    </source>
</evidence>
<accession>A0A9P4L6T7</accession>
<proteinExistence type="inferred from homology"/>
<evidence type="ECO:0000256" key="1">
    <source>
        <dbReference type="ARBA" id="ARBA00038215"/>
    </source>
</evidence>
<protein>
    <submittedName>
        <fullName evidence="3">Beta-lactamase/transpeptidase-like protein</fullName>
    </submittedName>
</protein>
<dbReference type="InterPro" id="IPR012338">
    <property type="entry name" value="Beta-lactam/transpept-like"/>
</dbReference>
<dbReference type="EMBL" id="ML976617">
    <property type="protein sequence ID" value="KAF1844311.1"/>
    <property type="molecule type" value="Genomic_DNA"/>
</dbReference>
<reference evidence="3" key="1">
    <citation type="submission" date="2020-01" db="EMBL/GenBank/DDBJ databases">
        <authorList>
            <consortium name="DOE Joint Genome Institute"/>
            <person name="Haridas S."/>
            <person name="Albert R."/>
            <person name="Binder M."/>
            <person name="Bloem J."/>
            <person name="Labutti K."/>
            <person name="Salamov A."/>
            <person name="Andreopoulos B."/>
            <person name="Baker S.E."/>
            <person name="Barry K."/>
            <person name="Bills G."/>
            <person name="Bluhm B.H."/>
            <person name="Cannon C."/>
            <person name="Castanera R."/>
            <person name="Culley D.E."/>
            <person name="Daum C."/>
            <person name="Ezra D."/>
            <person name="Gonzalez J.B."/>
            <person name="Henrissat B."/>
            <person name="Kuo A."/>
            <person name="Liang C."/>
            <person name="Lipzen A."/>
            <person name="Lutzoni F."/>
            <person name="Magnuson J."/>
            <person name="Mondo S."/>
            <person name="Nolan M."/>
            <person name="Ohm R."/>
            <person name="Pangilinan J."/>
            <person name="Park H.-J."/>
            <person name="Ramirez L."/>
            <person name="Alfaro M."/>
            <person name="Sun H."/>
            <person name="Tritt A."/>
            <person name="Yoshinaga Y."/>
            <person name="Zwiers L.-H."/>
            <person name="Turgeon B.G."/>
            <person name="Goodwin S.B."/>
            <person name="Spatafora J.W."/>
            <person name="Crous P.W."/>
            <person name="Grigoriev I.V."/>
        </authorList>
    </citation>
    <scope>NUCLEOTIDE SEQUENCE</scope>
    <source>
        <strain evidence="3">CBS 394.84</strain>
    </source>
</reference>
<dbReference type="PANTHER" id="PTHR46825:SF9">
    <property type="entry name" value="BETA-LACTAMASE-RELATED DOMAIN-CONTAINING PROTEIN"/>
    <property type="match status" value="1"/>
</dbReference>
<gene>
    <name evidence="3" type="ORF">K460DRAFT_287319</name>
</gene>
<dbReference type="OrthoDB" id="5946976at2759"/>
<dbReference type="PANTHER" id="PTHR46825">
    <property type="entry name" value="D-ALANYL-D-ALANINE-CARBOXYPEPTIDASE/ENDOPEPTIDASE AMPH"/>
    <property type="match status" value="1"/>
</dbReference>
<dbReference type="Pfam" id="PF00144">
    <property type="entry name" value="Beta-lactamase"/>
    <property type="match status" value="1"/>
</dbReference>
<dbReference type="RefSeq" id="XP_040786874.1">
    <property type="nucleotide sequence ID" value="XM_040928953.1"/>
</dbReference>
<dbReference type="Proteomes" id="UP000800039">
    <property type="component" value="Unassembled WGS sequence"/>
</dbReference>